<feature type="compositionally biased region" description="Polar residues" evidence="2">
    <location>
        <begin position="84"/>
        <end position="95"/>
    </location>
</feature>
<evidence type="ECO:0000313" key="5">
    <source>
        <dbReference type="EMBL" id="XDS50533.1"/>
    </source>
</evidence>
<dbReference type="Pfam" id="PF09479">
    <property type="entry name" value="Flg_new"/>
    <property type="match status" value="5"/>
</dbReference>
<feature type="compositionally biased region" description="Polar residues" evidence="2">
    <location>
        <begin position="216"/>
        <end position="230"/>
    </location>
</feature>
<feature type="region of interest" description="Disordered" evidence="2">
    <location>
        <begin position="2669"/>
        <end position="2712"/>
    </location>
</feature>
<dbReference type="RefSeq" id="WP_369341497.1">
    <property type="nucleotide sequence ID" value="NZ_CP129675.1"/>
</dbReference>
<keyword evidence="3" id="KW-0472">Membrane</keyword>
<proteinExistence type="predicted"/>
<dbReference type="Gene3D" id="2.60.40.4270">
    <property type="entry name" value="Listeria-Bacteroides repeat domain"/>
    <property type="match status" value="4"/>
</dbReference>
<keyword evidence="3" id="KW-0812">Transmembrane</keyword>
<dbReference type="InterPro" id="IPR013378">
    <property type="entry name" value="InlB-like_B-rpt"/>
</dbReference>
<dbReference type="KEGG" id="bfk:QN062_09140"/>
<sequence>MAAFLFASHRGRHAARTRHISILASLFLAVLALVTSITMANLQESKAVETENPYGPDGYFSSLAAGERPVYDNGWENTPTILFGTQETDKTGQTAENDETDQTDESKTPGRYRTLAKGQLFGKLDSSVLEASPNASSFTSVGQNEALLFSEDTVTEPFGFDTSETASNTFDNAEDSYKSNLAKVSEKTTSTDFSEFEQKQLVASPLEGTCTESHDSSCSQPSTEPEGGSSSVNAYAAFPLAYGDITQYFPKQSNLLTGNGSTSSGGIAGLACPNAACSKQSAGYWLRSPLWGSADLVYSVDRNGLVETTAANGKRALRPAVRLDLSKLLLTSSAKDQSQDPEADQQLTFVDETKSFTLTKLEVKDGKLVIDGTTDMEDATGFGWKLVDPKNPDKVVSSGNTNGNMSHSLKEDDSNTYHLYIWAQRNEASEVGISGSASKFQNVNFSVNGLTTGIHTSSTTTLRNTVSSTPLAGAQPRALLNCSIGFGGNHTTSPSETHNNIRCSEGIVAPTRVAAHPAPSDAKHIGWSSDDGTYWYAPGEVIHESTGWLYAQFTYEVTYDCLGSGTNIVLTVPYPGSYTSPPSTACNRGGAGVAKWGSRQGNVTGYQTFLFDPGKTVASNGELRYYAFFEGVAEQTTLRILLDRGVHSRFTDSGITLVDTSGKSYSGTLSGGTFTYMWLPFGQYTVMSSTYGALTTITVSEAYQNHIVNYWTVRYNLGGADEPVPPDKYDSVEVLSGTVVNRLDGDPKRLGYIFDGWYTSRAGTTVYAFGPITDTTTIYAHWIKSTETVNVTVTIHKDNSSWADHGKSGFELRSSDGAVIGGAVNGDVVTFNDVTAGNYDIYNASEGRLKQLTVTDADTEFSLDYYTTSFDTHGADTPTPDDVITFSGRFISAYPPVPEKAGHTFNGWMTAEDSSTYFFFFSITTSGTAHARWIADSPSLSTVTVTLQKDGSAWIGHAKTDFALTPDDGLPIFGTVSGASVTFADVPDGSYTLSNTPDGMLKNITVSSTATTFTVDYYTISFDTHGADTPPPEGQIVLSGSDVSPPAAPTKSGFTFQGWKTADGGLTAFTFTNITATATAHAAWSTGGSGSEDQDFVTVTVRKDGSPWTDHNKTSFVLTSSEGTAIDGSVSGATVSFTDVPDDTYDLSNTPDGILKSITVSSTATSFTVDYYTVSFDTHGADTATPANQIILSGKNASQPSDPTRSGYTFEGWMTTHGGSSGFNFSNITGSGTAHARWNGDLSPPPPGPDTGYDCDPPEAIYDEEGIQIGWEEPVCTPQTFTIYLNNDGGSTSPPSFIATYDAAAPSIPLATFAGYTFQGYYTACGGGGQQVLTSSRSYVSSSAYTSGGKWTSTSSSLTFCAKWTRVVNLDYDDGGSAPDSSFTATYHSSAISGMPGAPSLTYYIFAGFRSAKNGGGTQVLTTGMGYISSASGFTSGGQWVYTGASQLTLYAHWTFTVTYNGNGQSSGTVPGNATVTRYDSYDLKASSPKLTKNGFTYRGWNLAADGNRKSYFETENDVYFSPPDMSTSGVVTLYARWTRSVVTQTGGLFEYKVTLSSSMDVIVPTNGWGTTAAPGVGYSWRVSISTDNRSTWTVLDCEMQDRDTKGSRCDAGVDSDAYKGTSANSNSSGPRLGSRSGTFWVRLTPALNTASVGWLRAFATSQGSDASFHSQASTIVQVADIPFRGLDGDASDASAGNNVGANFLNGTINLTEIGRVFDSTDTTYWTKATSAGNNFAYRMFSGDAKLTTLAAGSFSTGKLTSAGDGFFERSFAGTTALATLPAGSFDTNGLTTVGGSFFAFAFLGDTGLPLLPDGSFKLSNIEMGGNLFFDSAFKGANKLETLPTGSFNLSKLAIVGNRFFAEAFSGATKLGATSIPLPSDAFRLISTSLAIGDEFFASAFQGATSLAALPSGSFNLGAITNAKNAFFQDAFSGDNKLTTLATDSFNLSNITTSGNSFFARAFRNAAVLNDLPADSFKLSNEELSVGNDYFAEAFYNNESLTDVPADSFEVGQATTAGTGFMKLMFAGEDISHAPKFKRNTVARMVVTWSLNASNVNKEGTFEDTFRNVFTAIGHLLIDPHTELTLDPTISAAQPSKNTFTDTRLCTDSKYFVEWGLKQCEFFEYTIQDSDLSVPLVVPANGRFNAEDAYGAQYDWEVEWKWKSEDSVEYRTLDCDPLILNAVAAVQTCEPNTDTVYSGKSRAGTDVGPQLGAPIDWPGFVEAATEGEIDIRLRYAAKTHDPTEATGWLRAFATYGDDAPHQSAAMITAIKDVPFFGITSVISDTFSGDFVGQFMFKECVNLARTGRILYLDVPIEGWPIPDKDWRGITTIGKNFLLKMFEGDFNLTTIPDGSFNLRQITTVDDRFLDSLFKGAAALPSLPVGGFNISALTSVGSSFLAESLSDTAIVGSPVGSLNMANIVSASDKFLYQTFLGATKLRGLAQKSFHFNDALVSLGEDCFYQTFYGAESMIAIPKWSFNTANITTVGVNYFYQTFASNRENDPEASGSPQLDLHAIKQVMSAWNLVDPYLNLDGVFFETFVLNTVAHGDINIEAARQLELDPGEFTDTLRTVRVCSNSPYREHWGIKECPPLYSLPFTGSLPIIMIAIAAGGLLMMLAIELHRRQTQLATSSGVGRGGGLGGGLRPIRHLRPEEASRWWNRGLGGRGGLGRQGSLDRHGNAGSAGHIGSPGSLGGAGSAGRPDSAGRPKRWE</sequence>
<dbReference type="InterPro" id="IPR042229">
    <property type="entry name" value="Listeria/Bacterioides_rpt_sf"/>
</dbReference>
<dbReference type="NCBIfam" id="TIGR02543">
    <property type="entry name" value="List_Bact_rpt"/>
    <property type="match status" value="1"/>
</dbReference>
<name>A0AB39UAV2_9BIFI</name>
<dbReference type="GO" id="GO:0030313">
    <property type="term" value="C:cell envelope"/>
    <property type="evidence" value="ECO:0007669"/>
    <property type="project" value="UniProtKB-SubCell"/>
</dbReference>
<gene>
    <name evidence="5" type="ORF">QN062_09140</name>
    <name evidence="4" type="ORF">QN217_07100</name>
</gene>
<organism evidence="4">
    <name type="scientific">Bifidobacterium fermentum</name>
    <dbReference type="NCBI Taxonomy" id="3059035"/>
    <lineage>
        <taxon>Bacteria</taxon>
        <taxon>Bacillati</taxon>
        <taxon>Actinomycetota</taxon>
        <taxon>Actinomycetes</taxon>
        <taxon>Bifidobacteriales</taxon>
        <taxon>Bifidobacteriaceae</taxon>
        <taxon>Bifidobacterium</taxon>
    </lineage>
</organism>
<feature type="region of interest" description="Disordered" evidence="2">
    <location>
        <begin position="84"/>
        <end position="110"/>
    </location>
</feature>
<feature type="compositionally biased region" description="Gly residues" evidence="2">
    <location>
        <begin position="2634"/>
        <end position="2644"/>
    </location>
</feature>
<evidence type="ECO:0000256" key="3">
    <source>
        <dbReference type="SAM" id="Phobius"/>
    </source>
</evidence>
<reference evidence="4" key="1">
    <citation type="submission" date="2023-07" db="EMBL/GenBank/DDBJ databases">
        <title>Bifidobacterium aquikefiriaerophilum sp. nov. and Bifidobacterium eccum sp. nov., isolated from water kefir.</title>
        <authorList>
            <person name="Breselge S."/>
            <person name="Bellassi P."/>
            <person name="Barcenilla C."/>
            <person name="Alvarez-Ordonez A."/>
            <person name="Morelli L."/>
            <person name="Cotter P.D."/>
        </authorList>
    </citation>
    <scope>NUCLEOTIDE SEQUENCE</scope>
    <source>
        <strain evidence="5">WK012_4_13</strain>
        <strain evidence="4">WK048_4_13</strain>
    </source>
</reference>
<protein>
    <submittedName>
        <fullName evidence="4">InlB B-repeat-containing protein</fullName>
    </submittedName>
</protein>
<evidence type="ECO:0000256" key="1">
    <source>
        <dbReference type="ARBA" id="ARBA00004196"/>
    </source>
</evidence>
<feature type="transmembrane region" description="Helical" evidence="3">
    <location>
        <begin position="2599"/>
        <end position="2619"/>
    </location>
</feature>
<evidence type="ECO:0000313" key="4">
    <source>
        <dbReference type="EMBL" id="XDS45905.1"/>
    </source>
</evidence>
<accession>A0AB39UAV2</accession>
<feature type="region of interest" description="Disordered" evidence="2">
    <location>
        <begin position="1606"/>
        <end position="1634"/>
    </location>
</feature>
<dbReference type="EMBL" id="CP129675">
    <property type="protein sequence ID" value="XDS45905.1"/>
    <property type="molecule type" value="Genomic_DNA"/>
</dbReference>
<feature type="region of interest" description="Disordered" evidence="2">
    <location>
        <begin position="2628"/>
        <end position="2647"/>
    </location>
</feature>
<feature type="region of interest" description="Disordered" evidence="2">
    <location>
        <begin position="207"/>
        <end position="230"/>
    </location>
</feature>
<evidence type="ECO:0000256" key="2">
    <source>
        <dbReference type="SAM" id="MobiDB-lite"/>
    </source>
</evidence>
<comment type="subcellular location">
    <subcellularLocation>
        <location evidence="1">Cell envelope</location>
    </subcellularLocation>
</comment>
<dbReference type="EMBL" id="CP129683">
    <property type="protein sequence ID" value="XDS50533.1"/>
    <property type="molecule type" value="Genomic_DNA"/>
</dbReference>
<keyword evidence="3" id="KW-1133">Transmembrane helix</keyword>